<comment type="similarity">
    <text evidence="5">Belongs to the L2HGDH family.</text>
</comment>
<evidence type="ECO:0000256" key="1">
    <source>
        <dbReference type="ARBA" id="ARBA00001974"/>
    </source>
</evidence>
<organism evidence="7 8">
    <name type="scientific">Legionella septentrionalis</name>
    <dbReference type="NCBI Taxonomy" id="2498109"/>
    <lineage>
        <taxon>Bacteria</taxon>
        <taxon>Pseudomonadati</taxon>
        <taxon>Pseudomonadota</taxon>
        <taxon>Gammaproteobacteria</taxon>
        <taxon>Legionellales</taxon>
        <taxon>Legionellaceae</taxon>
        <taxon>Legionella</taxon>
    </lineage>
</organism>
<dbReference type="Pfam" id="PF01266">
    <property type="entry name" value="DAO"/>
    <property type="match status" value="1"/>
</dbReference>
<evidence type="ECO:0000259" key="6">
    <source>
        <dbReference type="Pfam" id="PF01266"/>
    </source>
</evidence>
<accession>A0A3S0XGU8</accession>
<dbReference type="AlphaFoldDB" id="A0A3S0XGU8"/>
<keyword evidence="4" id="KW-0560">Oxidoreductase</keyword>
<dbReference type="PANTHER" id="PTHR43104">
    <property type="entry name" value="L-2-HYDROXYGLUTARATE DEHYDROGENASE, MITOCHONDRIAL"/>
    <property type="match status" value="1"/>
</dbReference>
<gene>
    <name evidence="7" type="ORF">EKM59_04155</name>
</gene>
<keyword evidence="8" id="KW-1185">Reference proteome</keyword>
<sequence length="413" mass="45721">MLSHSICADYVIIGAGILGLSVARELVQVHPHANIVIVEKEKQVGLHASGRNSGVLHAGIYYKNDSLKAKFCLQGSRLLAAYCDEYHLPIARTGKLILPGKKADDPALQALYQRAVVNGASVHLLDAGELRKLEPEVDGNIASAIFSPQTAVVDPTAILSHLHQHLSQAGVRFLFNAGCSDIHVKDKQLRAGKQLISYGHLFNTAGLHADIIAKACGVDERYSMIPFKGLYYELKPNSSIRINHLLYPLPEMNIPFLGIHFTKSITGKIYVGPTAIPALGREHYQGLRGIKLMEAANTLSTLAGQYWHNRQGFRTYTHAEIFRFIKSSFVKSARTLVPRLQAHDFIRSEKVGIRAQLFDHVNKELVMDFMVRNTENETHVLNAVSPAFTSAFSFSRFIVKEALHTKPVTDLVC</sequence>
<dbReference type="Gene3D" id="3.50.50.60">
    <property type="entry name" value="FAD/NAD(P)-binding domain"/>
    <property type="match status" value="1"/>
</dbReference>
<evidence type="ECO:0000256" key="5">
    <source>
        <dbReference type="ARBA" id="ARBA00037941"/>
    </source>
</evidence>
<dbReference type="EMBL" id="RZGR01000009">
    <property type="protein sequence ID" value="RUQ88996.1"/>
    <property type="molecule type" value="Genomic_DNA"/>
</dbReference>
<protein>
    <submittedName>
        <fullName evidence="7">L-2-hydroxyglutarate oxidase</fullName>
    </submittedName>
</protein>
<evidence type="ECO:0000313" key="8">
    <source>
        <dbReference type="Proteomes" id="UP000288012"/>
    </source>
</evidence>
<keyword evidence="3" id="KW-0274">FAD</keyword>
<reference evidence="7 8" key="1">
    <citation type="submission" date="2018-12" db="EMBL/GenBank/DDBJ databases">
        <title>Legionella sp,whole genome shotgun sequence.</title>
        <authorList>
            <person name="Wu H."/>
        </authorList>
    </citation>
    <scope>NUCLEOTIDE SEQUENCE [LARGE SCALE GENOMIC DNA]</scope>
    <source>
        <strain evidence="8">km714</strain>
    </source>
</reference>
<dbReference type="Proteomes" id="UP000288012">
    <property type="component" value="Unassembled WGS sequence"/>
</dbReference>
<evidence type="ECO:0000256" key="2">
    <source>
        <dbReference type="ARBA" id="ARBA00022630"/>
    </source>
</evidence>
<name>A0A3S0XGU8_9GAMM</name>
<comment type="cofactor">
    <cofactor evidence="1">
        <name>FAD</name>
        <dbReference type="ChEBI" id="CHEBI:57692"/>
    </cofactor>
</comment>
<dbReference type="OrthoDB" id="9801699at2"/>
<dbReference type="SUPFAM" id="SSF51905">
    <property type="entry name" value="FAD/NAD(P)-binding domain"/>
    <property type="match status" value="1"/>
</dbReference>
<keyword evidence="2" id="KW-0285">Flavoprotein</keyword>
<dbReference type="NCBIfam" id="NF008726">
    <property type="entry name" value="PRK11728.1"/>
    <property type="match status" value="1"/>
</dbReference>
<evidence type="ECO:0000256" key="4">
    <source>
        <dbReference type="ARBA" id="ARBA00023002"/>
    </source>
</evidence>
<proteinExistence type="inferred from homology"/>
<comment type="caution">
    <text evidence="7">The sequence shown here is derived from an EMBL/GenBank/DDBJ whole genome shotgun (WGS) entry which is preliminary data.</text>
</comment>
<dbReference type="GO" id="GO:0047545">
    <property type="term" value="F:(S)-2-hydroxyglutarate dehydrogenase activity"/>
    <property type="evidence" value="ECO:0007669"/>
    <property type="project" value="TreeGrafter"/>
</dbReference>
<dbReference type="Gene3D" id="3.30.9.10">
    <property type="entry name" value="D-Amino Acid Oxidase, subunit A, domain 2"/>
    <property type="match status" value="1"/>
</dbReference>
<dbReference type="PANTHER" id="PTHR43104:SF2">
    <property type="entry name" value="L-2-HYDROXYGLUTARATE DEHYDROGENASE, MITOCHONDRIAL"/>
    <property type="match status" value="1"/>
</dbReference>
<dbReference type="InterPro" id="IPR006076">
    <property type="entry name" value="FAD-dep_OxRdtase"/>
</dbReference>
<dbReference type="RefSeq" id="WP_126953084.1">
    <property type="nucleotide sequence ID" value="NZ_RZGR01000009.1"/>
</dbReference>
<dbReference type="InterPro" id="IPR036188">
    <property type="entry name" value="FAD/NAD-bd_sf"/>
</dbReference>
<dbReference type="GO" id="GO:0005737">
    <property type="term" value="C:cytoplasm"/>
    <property type="evidence" value="ECO:0007669"/>
    <property type="project" value="TreeGrafter"/>
</dbReference>
<evidence type="ECO:0000313" key="7">
    <source>
        <dbReference type="EMBL" id="RUQ88996.1"/>
    </source>
</evidence>
<feature type="domain" description="FAD dependent oxidoreductase" evidence="6">
    <location>
        <begin position="9"/>
        <end position="393"/>
    </location>
</feature>
<evidence type="ECO:0000256" key="3">
    <source>
        <dbReference type="ARBA" id="ARBA00022827"/>
    </source>
</evidence>